<proteinExistence type="predicted"/>
<gene>
    <name evidence="1" type="ORF">F2P45_16725</name>
</gene>
<sequence>MKAANFPSRRVAPDVRKAAESLLESGESLSGLTAQSVRLRIRQRRAQHDFIDRGMVSRDAALQSGEYYSVDDVLHDLDDILAQAEARLAG</sequence>
<evidence type="ECO:0000313" key="2">
    <source>
        <dbReference type="Proteomes" id="UP000609726"/>
    </source>
</evidence>
<dbReference type="EMBL" id="WHJH01000019">
    <property type="protein sequence ID" value="NHZ90651.1"/>
    <property type="molecule type" value="Genomic_DNA"/>
</dbReference>
<keyword evidence="2" id="KW-1185">Reference proteome</keyword>
<reference evidence="1 2" key="1">
    <citation type="submission" date="2019-10" db="EMBL/GenBank/DDBJ databases">
        <title>Taxonomy of Antarctic Massilia spp.: description of Massilia rubra sp. nov., Massilia aquatica sp. nov., Massilia mucilaginosa sp. nov., Massilia frigida sp. nov. isolated from streams, lakes and regoliths.</title>
        <authorList>
            <person name="Holochova P."/>
            <person name="Sedlacek I."/>
            <person name="Kralova S."/>
            <person name="Maslanova I."/>
            <person name="Busse H.-J."/>
            <person name="Stankova E."/>
            <person name="Vrbovska V."/>
            <person name="Kovarovic V."/>
            <person name="Bartak M."/>
            <person name="Svec P."/>
            <person name="Pantucek R."/>
        </authorList>
    </citation>
    <scope>NUCLEOTIDE SEQUENCE [LARGE SCALE GENOMIC DNA]</scope>
    <source>
        <strain evidence="1 2">CCM 8733</strain>
    </source>
</reference>
<protein>
    <submittedName>
        <fullName evidence="1">Prevent-host-death protein</fullName>
    </submittedName>
</protein>
<dbReference type="RefSeq" id="WP_166877357.1">
    <property type="nucleotide sequence ID" value="NZ_WHJH01000019.1"/>
</dbReference>
<organism evidence="1 2">
    <name type="scientific">Massilia mucilaginosa</name>
    <dbReference type="NCBI Taxonomy" id="2609282"/>
    <lineage>
        <taxon>Bacteria</taxon>
        <taxon>Pseudomonadati</taxon>
        <taxon>Pseudomonadota</taxon>
        <taxon>Betaproteobacteria</taxon>
        <taxon>Burkholderiales</taxon>
        <taxon>Oxalobacteraceae</taxon>
        <taxon>Telluria group</taxon>
        <taxon>Massilia</taxon>
    </lineage>
</organism>
<accession>A0ABX0NUM4</accession>
<comment type="caution">
    <text evidence="1">The sequence shown here is derived from an EMBL/GenBank/DDBJ whole genome shotgun (WGS) entry which is preliminary data.</text>
</comment>
<evidence type="ECO:0000313" key="1">
    <source>
        <dbReference type="EMBL" id="NHZ90651.1"/>
    </source>
</evidence>
<dbReference type="Proteomes" id="UP000609726">
    <property type="component" value="Unassembled WGS sequence"/>
</dbReference>
<name>A0ABX0NUM4_9BURK</name>